<keyword evidence="2" id="KW-0378">Hydrolase</keyword>
<organism evidence="4 5">
    <name type="scientific">Deinococcus peraridilitoris (strain DSM 19664 / LMG 22246 / CIP 109416 / KR-200)</name>
    <dbReference type="NCBI Taxonomy" id="937777"/>
    <lineage>
        <taxon>Bacteria</taxon>
        <taxon>Thermotogati</taxon>
        <taxon>Deinococcota</taxon>
        <taxon>Deinococci</taxon>
        <taxon>Deinococcales</taxon>
        <taxon>Deinococcaceae</taxon>
        <taxon>Deinococcus</taxon>
    </lineage>
</organism>
<reference evidence="5" key="1">
    <citation type="submission" date="2012-03" db="EMBL/GenBank/DDBJ databases">
        <title>Complete sequence of plasmid 1 of Deinococcus peraridilitoris DSM 19664.</title>
        <authorList>
            <person name="Lucas S."/>
            <person name="Copeland A."/>
            <person name="Lapidus A."/>
            <person name="Glavina del Rio T."/>
            <person name="Dalin E."/>
            <person name="Tice H."/>
            <person name="Bruce D."/>
            <person name="Goodwin L."/>
            <person name="Pitluck S."/>
            <person name="Peters L."/>
            <person name="Mikhailova N."/>
            <person name="Lu M."/>
            <person name="Kyrpides N."/>
            <person name="Mavromatis K."/>
            <person name="Ivanova N."/>
            <person name="Brettin T."/>
            <person name="Detter J.C."/>
            <person name="Han C."/>
            <person name="Larimer F."/>
            <person name="Land M."/>
            <person name="Hauser L."/>
            <person name="Markowitz V."/>
            <person name="Cheng J.-F."/>
            <person name="Hugenholtz P."/>
            <person name="Woyke T."/>
            <person name="Wu D."/>
            <person name="Pukall R."/>
            <person name="Steenblock K."/>
            <person name="Brambilla E."/>
            <person name="Klenk H.-P."/>
            <person name="Eisen J.A."/>
        </authorList>
    </citation>
    <scope>NUCLEOTIDE SEQUENCE [LARGE SCALE GENOMIC DNA]</scope>
    <source>
        <strain evidence="5">DSM 19664 / LMG 22246 / CIP 109416 / KR-200</strain>
        <plasmid evidence="5">Plasmid pDEIPE01</plasmid>
    </source>
</reference>
<evidence type="ECO:0000256" key="1">
    <source>
        <dbReference type="ARBA" id="ARBA00022723"/>
    </source>
</evidence>
<proteinExistence type="predicted"/>
<dbReference type="GO" id="GO:0046872">
    <property type="term" value="F:metal ion binding"/>
    <property type="evidence" value="ECO:0007669"/>
    <property type="project" value="UniProtKB-KW"/>
</dbReference>
<keyword evidence="4" id="KW-0614">Plasmid</keyword>
<dbReference type="PANTHER" id="PTHR43808">
    <property type="entry name" value="ACETYLORNITHINE DEACETYLASE"/>
    <property type="match status" value="1"/>
</dbReference>
<dbReference type="Proteomes" id="UP000010467">
    <property type="component" value="Plasmid pDEIPE01"/>
</dbReference>
<dbReference type="InterPro" id="IPR036264">
    <property type="entry name" value="Bact_exopeptidase_dim_dom"/>
</dbReference>
<dbReference type="RefSeq" id="WP_015231233.1">
    <property type="nucleotide sequence ID" value="NC_019789.1"/>
</dbReference>
<dbReference type="HOGENOM" id="CLU_021802_2_1_0"/>
<evidence type="ECO:0000256" key="2">
    <source>
        <dbReference type="ARBA" id="ARBA00022801"/>
    </source>
</evidence>
<protein>
    <submittedName>
        <fullName evidence="4">Acetylornithine deacetylase/succinyldiaminopimelate desuccinylase-like deacylase</fullName>
    </submittedName>
</protein>
<evidence type="ECO:0000313" key="5">
    <source>
        <dbReference type="Proteomes" id="UP000010467"/>
    </source>
</evidence>
<dbReference type="Pfam" id="PF01546">
    <property type="entry name" value="Peptidase_M20"/>
    <property type="match status" value="1"/>
</dbReference>
<geneLocation type="plasmid" evidence="4 5">
    <name>pDEIPE01</name>
</geneLocation>
<feature type="domain" description="Peptidase M20 dimerisation" evidence="3">
    <location>
        <begin position="165"/>
        <end position="254"/>
    </location>
</feature>
<keyword evidence="5" id="KW-1185">Reference proteome</keyword>
<dbReference type="SUPFAM" id="SSF53187">
    <property type="entry name" value="Zn-dependent exopeptidases"/>
    <property type="match status" value="1"/>
</dbReference>
<name>L0A653_DEIPD</name>
<keyword evidence="1" id="KW-0479">Metal-binding</keyword>
<dbReference type="InterPro" id="IPR002933">
    <property type="entry name" value="Peptidase_M20"/>
</dbReference>
<dbReference type="EMBL" id="CP003383">
    <property type="protein sequence ID" value="AFZ69331.1"/>
    <property type="molecule type" value="Genomic_DNA"/>
</dbReference>
<dbReference type="PATRIC" id="fig|937777.3.peg.3938"/>
<sequence>MSNLEVSMVQFAQDLIRIPSLSGREDEIATRVTQEMERLNYDDVRVDEVGNVLGVIRGQESGPGWLLLSHLDHVDVGNHEEWPHPPYGAVIEEGRLYGRGAVDIKGSLAAQVYGAITVKPRRSVLVAAMVKEEIGGIGAAHFTRHLDMDVGLCLVGEPSQNSLMIGHRGVARFPVRFRGVAHHAGFARSQDNPHFALAEFLVRLRDAALPSHPVLGSSSIAPTVMNADTASGNLTPNVTRIILDWRTSSESETEMRCMMARLTEGLPAEYAVPPLWTTGPTGMHLPGFYTEPDHIAVQQIQRTLEQVLHHPASPGLWSFSTDGRYTHAQGIMTLGLGPGDPALAHTTAEFVAITELLDYTRVLSSMLSQTPASFGM</sequence>
<gene>
    <name evidence="4" type="ordered locus">Deipe_3921</name>
</gene>
<evidence type="ECO:0000313" key="4">
    <source>
        <dbReference type="EMBL" id="AFZ69331.1"/>
    </source>
</evidence>
<accession>L0A653</accession>
<dbReference type="SUPFAM" id="SSF55031">
    <property type="entry name" value="Bacterial exopeptidase dimerisation domain"/>
    <property type="match status" value="1"/>
</dbReference>
<dbReference type="OrthoDB" id="9792335at2"/>
<dbReference type="AlphaFoldDB" id="L0A653"/>
<dbReference type="Pfam" id="PF07687">
    <property type="entry name" value="M20_dimer"/>
    <property type="match status" value="1"/>
</dbReference>
<evidence type="ECO:0000259" key="3">
    <source>
        <dbReference type="Pfam" id="PF07687"/>
    </source>
</evidence>
<dbReference type="KEGG" id="dpd:Deipe_3921"/>
<dbReference type="GO" id="GO:0016787">
    <property type="term" value="F:hydrolase activity"/>
    <property type="evidence" value="ECO:0007669"/>
    <property type="project" value="UniProtKB-KW"/>
</dbReference>
<dbReference type="InterPro" id="IPR050072">
    <property type="entry name" value="Peptidase_M20A"/>
</dbReference>
<dbReference type="InterPro" id="IPR011650">
    <property type="entry name" value="Peptidase_M20_dimer"/>
</dbReference>
<dbReference type="Gene3D" id="3.40.630.10">
    <property type="entry name" value="Zn peptidases"/>
    <property type="match status" value="2"/>
</dbReference>